<gene>
    <name evidence="2" type="ORF">HMPREF9141_1705</name>
</gene>
<organism evidence="2 3">
    <name type="scientific">Prevotella multiformis DSM 16608</name>
    <dbReference type="NCBI Taxonomy" id="888743"/>
    <lineage>
        <taxon>Bacteria</taxon>
        <taxon>Pseudomonadati</taxon>
        <taxon>Bacteroidota</taxon>
        <taxon>Bacteroidia</taxon>
        <taxon>Bacteroidales</taxon>
        <taxon>Prevotellaceae</taxon>
        <taxon>Prevotella</taxon>
    </lineage>
</organism>
<dbReference type="HOGENOM" id="CLU_3102246_0_0_10"/>
<evidence type="ECO:0000313" key="2">
    <source>
        <dbReference type="EMBL" id="EGC19831.1"/>
    </source>
</evidence>
<sequence length="51" mass="5659">MSRRESENTLNTTELPMAQKGEREVTYGSLLFSGSTSFTILTDKCSGKSLR</sequence>
<name>F0F7Y8_9BACT</name>
<reference evidence="2 3" key="1">
    <citation type="submission" date="2011-01" db="EMBL/GenBank/DDBJ databases">
        <authorList>
            <person name="Muzny D."/>
            <person name="Qin X."/>
            <person name="Deng J."/>
            <person name="Jiang H."/>
            <person name="Liu Y."/>
            <person name="Qu J."/>
            <person name="Song X.-Z."/>
            <person name="Zhang L."/>
            <person name="Thornton R."/>
            <person name="Coyle M."/>
            <person name="Francisco L."/>
            <person name="Jackson L."/>
            <person name="Javaid M."/>
            <person name="Korchina V."/>
            <person name="Kovar C."/>
            <person name="Mata R."/>
            <person name="Mathew T."/>
            <person name="Ngo R."/>
            <person name="Nguyen L."/>
            <person name="Nguyen N."/>
            <person name="Okwuonu G."/>
            <person name="Ongeri F."/>
            <person name="Pham C."/>
            <person name="Simmons D."/>
            <person name="Wilczek-Boney K."/>
            <person name="Hale W."/>
            <person name="Jakkamsetti A."/>
            <person name="Pham P."/>
            <person name="Ruth R."/>
            <person name="San Lucas F."/>
            <person name="Warren J."/>
            <person name="Zhang J."/>
            <person name="Zhao Z."/>
            <person name="Zhou C."/>
            <person name="Zhu D."/>
            <person name="Lee S."/>
            <person name="Bess C."/>
            <person name="Blankenburg K."/>
            <person name="Forbes L."/>
            <person name="Fu Q."/>
            <person name="Gubbala S."/>
            <person name="Hirani K."/>
            <person name="Jayaseelan J.C."/>
            <person name="Lara F."/>
            <person name="Munidasa M."/>
            <person name="Palculict T."/>
            <person name="Patil S."/>
            <person name="Pu L.-L."/>
            <person name="Saada N."/>
            <person name="Tang L."/>
            <person name="Weissenberger G."/>
            <person name="Zhu Y."/>
            <person name="Hemphill L."/>
            <person name="Shang Y."/>
            <person name="Youmans B."/>
            <person name="Ayvaz T."/>
            <person name="Ross M."/>
            <person name="Santibanez J."/>
            <person name="Aqrawi P."/>
            <person name="Gross S."/>
            <person name="Joshi V."/>
            <person name="Fowler G."/>
            <person name="Nazareth L."/>
            <person name="Reid J."/>
            <person name="Worley K."/>
            <person name="Petrosino J."/>
            <person name="Highlander S."/>
            <person name="Gibbs R."/>
        </authorList>
    </citation>
    <scope>NUCLEOTIDE SEQUENCE [LARGE SCALE GENOMIC DNA]</scope>
    <source>
        <strain evidence="2 3">DSM 16608</strain>
    </source>
</reference>
<feature type="region of interest" description="Disordered" evidence="1">
    <location>
        <begin position="1"/>
        <end position="21"/>
    </location>
</feature>
<accession>F0F7Y8</accession>
<proteinExistence type="predicted"/>
<evidence type="ECO:0000256" key="1">
    <source>
        <dbReference type="SAM" id="MobiDB-lite"/>
    </source>
</evidence>
<keyword evidence="3" id="KW-1185">Reference proteome</keyword>
<protein>
    <submittedName>
        <fullName evidence="2">Uncharacterized protein</fullName>
    </submittedName>
</protein>
<dbReference type="AlphaFoldDB" id="F0F7Y8"/>
<evidence type="ECO:0000313" key="3">
    <source>
        <dbReference type="Proteomes" id="UP000005697"/>
    </source>
</evidence>
<dbReference type="STRING" id="888743.HMPREF9141_1705"/>
<dbReference type="Proteomes" id="UP000005697">
    <property type="component" value="Unassembled WGS sequence"/>
</dbReference>
<dbReference type="EMBL" id="AEWX01000024">
    <property type="protein sequence ID" value="EGC19831.1"/>
    <property type="molecule type" value="Genomic_DNA"/>
</dbReference>
<comment type="caution">
    <text evidence="2">The sequence shown here is derived from an EMBL/GenBank/DDBJ whole genome shotgun (WGS) entry which is preliminary data.</text>
</comment>